<dbReference type="Pfam" id="PF13231">
    <property type="entry name" value="PMT_2"/>
    <property type="match status" value="1"/>
</dbReference>
<keyword evidence="6 8" id="KW-1133">Transmembrane helix</keyword>
<dbReference type="AlphaFoldDB" id="A0A0G0QQD9"/>
<feature type="transmembrane region" description="Helical" evidence="8">
    <location>
        <begin position="121"/>
        <end position="138"/>
    </location>
</feature>
<keyword evidence="4" id="KW-0808">Transferase</keyword>
<organism evidence="10 11">
    <name type="scientific">Candidatus Daviesbacteria bacterium GW2011_GWC2_40_12</name>
    <dbReference type="NCBI Taxonomy" id="1618431"/>
    <lineage>
        <taxon>Bacteria</taxon>
        <taxon>Candidatus Daviesiibacteriota</taxon>
    </lineage>
</organism>
<evidence type="ECO:0000259" key="9">
    <source>
        <dbReference type="Pfam" id="PF13231"/>
    </source>
</evidence>
<feature type="transmembrane region" description="Helical" evidence="8">
    <location>
        <begin position="211"/>
        <end position="231"/>
    </location>
</feature>
<gene>
    <name evidence="10" type="ORF">UT77_C0001G0080</name>
</gene>
<feature type="transmembrane region" description="Helical" evidence="8">
    <location>
        <begin position="176"/>
        <end position="205"/>
    </location>
</feature>
<proteinExistence type="predicted"/>
<feature type="transmembrane region" description="Helical" evidence="8">
    <location>
        <begin position="144"/>
        <end position="164"/>
    </location>
</feature>
<dbReference type="PANTHER" id="PTHR33908">
    <property type="entry name" value="MANNOSYLTRANSFERASE YKCB-RELATED"/>
    <property type="match status" value="1"/>
</dbReference>
<accession>A0A0G0QQD9</accession>
<dbReference type="GO" id="GO:0009103">
    <property type="term" value="P:lipopolysaccharide biosynthetic process"/>
    <property type="evidence" value="ECO:0007669"/>
    <property type="project" value="UniProtKB-ARBA"/>
</dbReference>
<comment type="subcellular location">
    <subcellularLocation>
        <location evidence="1">Cell membrane</location>
        <topology evidence="1">Multi-pass membrane protein</topology>
    </subcellularLocation>
</comment>
<dbReference type="EMBL" id="LBYB01000001">
    <property type="protein sequence ID" value="KKR42629.1"/>
    <property type="molecule type" value="Genomic_DNA"/>
</dbReference>
<feature type="domain" description="Glycosyltransferase RgtA/B/C/D-like" evidence="9">
    <location>
        <begin position="72"/>
        <end position="227"/>
    </location>
</feature>
<evidence type="ECO:0000256" key="3">
    <source>
        <dbReference type="ARBA" id="ARBA00022676"/>
    </source>
</evidence>
<evidence type="ECO:0000256" key="5">
    <source>
        <dbReference type="ARBA" id="ARBA00022692"/>
    </source>
</evidence>
<feature type="transmembrane region" description="Helical" evidence="8">
    <location>
        <begin position="93"/>
        <end position="114"/>
    </location>
</feature>
<feature type="transmembrane region" description="Helical" evidence="8">
    <location>
        <begin position="324"/>
        <end position="345"/>
    </location>
</feature>
<evidence type="ECO:0000313" key="10">
    <source>
        <dbReference type="EMBL" id="KKR42629.1"/>
    </source>
</evidence>
<dbReference type="InterPro" id="IPR050297">
    <property type="entry name" value="LipidA_mod_glycosyltrf_83"/>
</dbReference>
<dbReference type="InterPro" id="IPR038731">
    <property type="entry name" value="RgtA/B/C-like"/>
</dbReference>
<dbReference type="GO" id="GO:0016763">
    <property type="term" value="F:pentosyltransferase activity"/>
    <property type="evidence" value="ECO:0007669"/>
    <property type="project" value="TreeGrafter"/>
</dbReference>
<keyword evidence="3" id="KW-0328">Glycosyltransferase</keyword>
<evidence type="ECO:0000256" key="7">
    <source>
        <dbReference type="ARBA" id="ARBA00023136"/>
    </source>
</evidence>
<sequence length="548" mass="62674">MFMNTQNKIKIVILILIIFLAASLRLYKLDQIPPSLNWDETAGAYNAYVIANWARDEWGQFLPLIFTSFRDDKHPVHVYITAVVVKIFGLSDFTARLSGALVGIFSVLVIYYLAGIFFKNSLAALFSAFFLAVSPYHLQFSRGLWEVNFALFFFLLGLLMFYLGIKKKARLINISFFSFGLSLLSYHSSKVVVPMMVLLLVVLYFKDLRKLSLNFYTGIFIFLIFITLLFIDPRLVGFARAKQTQFGQDVIEKTRIYQKTKNSTLGLAEIALNQYITHFSLNYLFLYGDQSPRNSVKTSGEFYKSDGLFFIAGLLYLIKLRSRVSLVLLFWLLLAPIPSSLVGGAPSATRAIFMAGSMHLLAGAGAAGIAGLLGKKLKVFVVILILLFVSVQAYFFLGYYFNAYPKKDPHEWQYGMKQIVEFVKEHEEYDYIFMTDIRSQPYIFFLYYLKHPLPEYLNSVVYNNSEESVKYNTVSYFGGYYLGKEGEERRINVYFGGWDPIESTPDKGRLYVVSPSQYDGLKHRSSFDVKKIIYYPDGGKAFYIVSAT</sequence>
<evidence type="ECO:0000256" key="4">
    <source>
        <dbReference type="ARBA" id="ARBA00022679"/>
    </source>
</evidence>
<keyword evidence="7 8" id="KW-0472">Membrane</keyword>
<reference evidence="10 11" key="1">
    <citation type="journal article" date="2015" name="Nature">
        <title>rRNA introns, odd ribosomes, and small enigmatic genomes across a large radiation of phyla.</title>
        <authorList>
            <person name="Brown C.T."/>
            <person name="Hug L.A."/>
            <person name="Thomas B.C."/>
            <person name="Sharon I."/>
            <person name="Castelle C.J."/>
            <person name="Singh A."/>
            <person name="Wilkins M.J."/>
            <person name="Williams K.H."/>
            <person name="Banfield J.F."/>
        </authorList>
    </citation>
    <scope>NUCLEOTIDE SEQUENCE [LARGE SCALE GENOMIC DNA]</scope>
</reference>
<dbReference type="GO" id="GO:0005886">
    <property type="term" value="C:plasma membrane"/>
    <property type="evidence" value="ECO:0007669"/>
    <property type="project" value="UniProtKB-SubCell"/>
</dbReference>
<dbReference type="PANTHER" id="PTHR33908:SF11">
    <property type="entry name" value="MEMBRANE PROTEIN"/>
    <property type="match status" value="1"/>
</dbReference>
<protein>
    <recommendedName>
        <fullName evidence="9">Glycosyltransferase RgtA/B/C/D-like domain-containing protein</fullName>
    </recommendedName>
</protein>
<keyword evidence="5 8" id="KW-0812">Transmembrane</keyword>
<feature type="transmembrane region" description="Helical" evidence="8">
    <location>
        <begin position="351"/>
        <end position="373"/>
    </location>
</feature>
<keyword evidence="2" id="KW-1003">Cell membrane</keyword>
<name>A0A0G0QQD9_9BACT</name>
<evidence type="ECO:0000256" key="6">
    <source>
        <dbReference type="ARBA" id="ARBA00022989"/>
    </source>
</evidence>
<evidence type="ECO:0000313" key="11">
    <source>
        <dbReference type="Proteomes" id="UP000034881"/>
    </source>
</evidence>
<evidence type="ECO:0000256" key="1">
    <source>
        <dbReference type="ARBA" id="ARBA00004651"/>
    </source>
</evidence>
<comment type="caution">
    <text evidence="10">The sequence shown here is derived from an EMBL/GenBank/DDBJ whole genome shotgun (WGS) entry which is preliminary data.</text>
</comment>
<evidence type="ECO:0000256" key="8">
    <source>
        <dbReference type="SAM" id="Phobius"/>
    </source>
</evidence>
<feature type="transmembrane region" description="Helical" evidence="8">
    <location>
        <begin position="380"/>
        <end position="401"/>
    </location>
</feature>
<evidence type="ECO:0000256" key="2">
    <source>
        <dbReference type="ARBA" id="ARBA00022475"/>
    </source>
</evidence>
<dbReference type="Proteomes" id="UP000034881">
    <property type="component" value="Unassembled WGS sequence"/>
</dbReference>